<sequence length="136" mass="14842">MTSEPGRRLPVALRYTLIQLPEAALVAVLLYVAVAAGWLPPRWVWIALALWLVKDVALYPLYRHALRDAPPHGVAALLGERATVATRLCPHGQVRLRGERWRARSADGQPLDPGTEVVVVAHRGLTLVVAPAAANR</sequence>
<evidence type="ECO:0000256" key="1">
    <source>
        <dbReference type="ARBA" id="ARBA00004141"/>
    </source>
</evidence>
<evidence type="ECO:0000256" key="2">
    <source>
        <dbReference type="ARBA" id="ARBA00022692"/>
    </source>
</evidence>
<keyword evidence="2 5" id="KW-0812">Transmembrane</keyword>
<dbReference type="AlphaFoldDB" id="A0A2U2N9W2"/>
<feature type="transmembrane region" description="Helical" evidence="5">
    <location>
        <begin position="43"/>
        <end position="62"/>
    </location>
</feature>
<feature type="domain" description="NfeD-like C-terminal" evidence="6">
    <location>
        <begin position="75"/>
        <end position="131"/>
    </location>
</feature>
<organism evidence="7 8">
    <name type="scientific">Sediminicurvatus halobius</name>
    <dbReference type="NCBI Taxonomy" id="2182432"/>
    <lineage>
        <taxon>Bacteria</taxon>
        <taxon>Pseudomonadati</taxon>
        <taxon>Pseudomonadota</taxon>
        <taxon>Gammaproteobacteria</taxon>
        <taxon>Chromatiales</taxon>
        <taxon>Ectothiorhodospiraceae</taxon>
        <taxon>Sediminicurvatus</taxon>
    </lineage>
</organism>
<protein>
    <recommendedName>
        <fullName evidence="6">NfeD-like C-terminal domain-containing protein</fullName>
    </recommendedName>
</protein>
<comment type="caution">
    <text evidence="7">The sequence shown here is derived from an EMBL/GenBank/DDBJ whole genome shotgun (WGS) entry which is preliminary data.</text>
</comment>
<keyword evidence="4 5" id="KW-0472">Membrane</keyword>
<feature type="transmembrane region" description="Helical" evidence="5">
    <location>
        <begin position="12"/>
        <end position="37"/>
    </location>
</feature>
<dbReference type="PANTHER" id="PTHR33507">
    <property type="entry name" value="INNER MEMBRANE PROTEIN YBBJ"/>
    <property type="match status" value="1"/>
</dbReference>
<dbReference type="EMBL" id="QFFI01000001">
    <property type="protein sequence ID" value="PWG65739.1"/>
    <property type="molecule type" value="Genomic_DNA"/>
</dbReference>
<comment type="subcellular location">
    <subcellularLocation>
        <location evidence="1">Membrane</location>
        <topology evidence="1">Multi-pass membrane protein</topology>
    </subcellularLocation>
</comment>
<reference evidence="7 8" key="1">
    <citation type="submission" date="2018-05" db="EMBL/GenBank/DDBJ databases">
        <title>Spiribacter halobius sp. nov., a moderately halophilic bacterium isolated from marine solar saltern.</title>
        <authorList>
            <person name="Zheng W.-S."/>
            <person name="Lu D.-C."/>
            <person name="Du Z.-J."/>
        </authorList>
    </citation>
    <scope>NUCLEOTIDE SEQUENCE [LARGE SCALE GENOMIC DNA]</scope>
    <source>
        <strain evidence="7 8">E85</strain>
    </source>
</reference>
<keyword evidence="3 5" id="KW-1133">Transmembrane helix</keyword>
<evidence type="ECO:0000256" key="3">
    <source>
        <dbReference type="ARBA" id="ARBA00022989"/>
    </source>
</evidence>
<evidence type="ECO:0000256" key="5">
    <source>
        <dbReference type="SAM" id="Phobius"/>
    </source>
</evidence>
<gene>
    <name evidence="7" type="ORF">DEM34_00250</name>
</gene>
<evidence type="ECO:0000259" key="6">
    <source>
        <dbReference type="Pfam" id="PF01957"/>
    </source>
</evidence>
<dbReference type="InterPro" id="IPR002810">
    <property type="entry name" value="NfeD-like_C"/>
</dbReference>
<accession>A0A2U2N9W2</accession>
<dbReference type="Gene3D" id="2.40.50.140">
    <property type="entry name" value="Nucleic acid-binding proteins"/>
    <property type="match status" value="1"/>
</dbReference>
<dbReference type="SUPFAM" id="SSF141322">
    <property type="entry name" value="NfeD domain-like"/>
    <property type="match status" value="1"/>
</dbReference>
<dbReference type="InterPro" id="IPR052165">
    <property type="entry name" value="Membrane_assoc_protease"/>
</dbReference>
<dbReference type="InterPro" id="IPR012340">
    <property type="entry name" value="NA-bd_OB-fold"/>
</dbReference>
<evidence type="ECO:0000313" key="7">
    <source>
        <dbReference type="EMBL" id="PWG65739.1"/>
    </source>
</evidence>
<dbReference type="OrthoDB" id="5796541at2"/>
<dbReference type="GO" id="GO:0016020">
    <property type="term" value="C:membrane"/>
    <property type="evidence" value="ECO:0007669"/>
    <property type="project" value="UniProtKB-SubCell"/>
</dbReference>
<name>A0A2U2N9W2_9GAMM</name>
<dbReference type="Pfam" id="PF01957">
    <property type="entry name" value="NfeD"/>
    <property type="match status" value="1"/>
</dbReference>
<proteinExistence type="predicted"/>
<evidence type="ECO:0000313" key="8">
    <source>
        <dbReference type="Proteomes" id="UP000245474"/>
    </source>
</evidence>
<dbReference type="Proteomes" id="UP000245474">
    <property type="component" value="Unassembled WGS sequence"/>
</dbReference>
<dbReference type="RefSeq" id="WP_109675056.1">
    <property type="nucleotide sequence ID" value="NZ_CP086615.1"/>
</dbReference>
<keyword evidence="8" id="KW-1185">Reference proteome</keyword>
<evidence type="ECO:0000256" key="4">
    <source>
        <dbReference type="ARBA" id="ARBA00023136"/>
    </source>
</evidence>